<dbReference type="PATRIC" id="fig|46224.3.peg.2818"/>
<dbReference type="EMBL" id="LQYN01000039">
    <property type="protein sequence ID" value="KYD07964.1"/>
    <property type="molecule type" value="Genomic_DNA"/>
</dbReference>
<feature type="domain" description="HTH araC/xylS-type" evidence="4">
    <location>
        <begin position="8"/>
        <end position="106"/>
    </location>
</feature>
<evidence type="ECO:0000256" key="1">
    <source>
        <dbReference type="ARBA" id="ARBA00023015"/>
    </source>
</evidence>
<dbReference type="InterPro" id="IPR018062">
    <property type="entry name" value="HTH_AraC-typ_CS"/>
</dbReference>
<dbReference type="STRING" id="46224.B4102_0598"/>
<dbReference type="SMART" id="SM00871">
    <property type="entry name" value="AraC_E_bind"/>
    <property type="match status" value="1"/>
</dbReference>
<keyword evidence="2" id="KW-0238">DNA-binding</keyword>
<dbReference type="InterPro" id="IPR018060">
    <property type="entry name" value="HTH_AraC"/>
</dbReference>
<dbReference type="InterPro" id="IPR011256">
    <property type="entry name" value="Reg_factor_effector_dom_sf"/>
</dbReference>
<dbReference type="Pfam" id="PF12833">
    <property type="entry name" value="HTH_18"/>
    <property type="match status" value="1"/>
</dbReference>
<dbReference type="GO" id="GO:0003700">
    <property type="term" value="F:DNA-binding transcription factor activity"/>
    <property type="evidence" value="ECO:0007669"/>
    <property type="project" value="InterPro"/>
</dbReference>
<keyword evidence="3" id="KW-0804">Transcription</keyword>
<evidence type="ECO:0000256" key="3">
    <source>
        <dbReference type="ARBA" id="ARBA00023163"/>
    </source>
</evidence>
<evidence type="ECO:0000313" key="5">
    <source>
        <dbReference type="EMBL" id="KYD07964.1"/>
    </source>
</evidence>
<organism evidence="5 6">
    <name type="scientific">Heyndrickxia sporothermodurans</name>
    <dbReference type="NCBI Taxonomy" id="46224"/>
    <lineage>
        <taxon>Bacteria</taxon>
        <taxon>Bacillati</taxon>
        <taxon>Bacillota</taxon>
        <taxon>Bacilli</taxon>
        <taxon>Bacillales</taxon>
        <taxon>Bacillaceae</taxon>
        <taxon>Heyndrickxia</taxon>
    </lineage>
</organism>
<dbReference type="InterPro" id="IPR050959">
    <property type="entry name" value="MarA-like"/>
</dbReference>
<evidence type="ECO:0000256" key="2">
    <source>
        <dbReference type="ARBA" id="ARBA00023125"/>
    </source>
</evidence>
<dbReference type="PANTHER" id="PTHR47504:SF5">
    <property type="entry name" value="RIGHT ORIGIN-BINDING PROTEIN"/>
    <property type="match status" value="1"/>
</dbReference>
<dbReference type="InterPro" id="IPR029442">
    <property type="entry name" value="GyrI-like"/>
</dbReference>
<dbReference type="PROSITE" id="PS01124">
    <property type="entry name" value="HTH_ARAC_FAMILY_2"/>
    <property type="match status" value="1"/>
</dbReference>
<comment type="caution">
    <text evidence="5">The sequence shown here is derived from an EMBL/GenBank/DDBJ whole genome shotgun (WGS) entry which is preliminary data.</text>
</comment>
<keyword evidence="6" id="KW-1185">Reference proteome</keyword>
<dbReference type="SUPFAM" id="SSF55136">
    <property type="entry name" value="Probable bacterial effector-binding domain"/>
    <property type="match status" value="1"/>
</dbReference>
<dbReference type="AlphaFoldDB" id="A0A150L6Q2"/>
<accession>A0A150L6Q2</accession>
<dbReference type="PANTHER" id="PTHR47504">
    <property type="entry name" value="RIGHT ORIGIN-BINDING PROTEIN"/>
    <property type="match status" value="1"/>
</dbReference>
<keyword evidence="1" id="KW-0805">Transcription regulation</keyword>
<dbReference type="InterPro" id="IPR009057">
    <property type="entry name" value="Homeodomain-like_sf"/>
</dbReference>
<evidence type="ECO:0000259" key="4">
    <source>
        <dbReference type="PROSITE" id="PS01124"/>
    </source>
</evidence>
<dbReference type="SMART" id="SM00342">
    <property type="entry name" value="HTH_ARAC"/>
    <property type="match status" value="1"/>
</dbReference>
<evidence type="ECO:0000313" key="6">
    <source>
        <dbReference type="Proteomes" id="UP000075666"/>
    </source>
</evidence>
<dbReference type="Gene3D" id="1.10.10.60">
    <property type="entry name" value="Homeodomain-like"/>
    <property type="match status" value="2"/>
</dbReference>
<dbReference type="Proteomes" id="UP000075666">
    <property type="component" value="Unassembled WGS sequence"/>
</dbReference>
<protein>
    <recommendedName>
        <fullName evidence="4">HTH araC/xylS-type domain-containing protein</fullName>
    </recommendedName>
</protein>
<dbReference type="RefSeq" id="WP_066230863.1">
    <property type="nucleotide sequence ID" value="NZ_JALKTV010000047.1"/>
</dbReference>
<gene>
    <name evidence="5" type="ORF">B4102_0598</name>
</gene>
<reference evidence="5 6" key="1">
    <citation type="submission" date="2016-01" db="EMBL/GenBank/DDBJ databases">
        <title>Genome Sequences of Twelve Sporeforming Bacillus Species Isolated from Foods.</title>
        <authorList>
            <person name="Berendsen E.M."/>
            <person name="Wells-Bennik M.H."/>
            <person name="Krawcyk A.O."/>
            <person name="De Jong A."/>
            <person name="Holsappel S."/>
            <person name="Eijlander R.T."/>
            <person name="Kuipers O.P."/>
        </authorList>
    </citation>
    <scope>NUCLEOTIDE SEQUENCE [LARGE SCALE GENOMIC DNA]</scope>
    <source>
        <strain evidence="5 6">B4102</strain>
    </source>
</reference>
<dbReference type="PROSITE" id="PS00041">
    <property type="entry name" value="HTH_ARAC_FAMILY_1"/>
    <property type="match status" value="1"/>
</dbReference>
<dbReference type="GO" id="GO:0043565">
    <property type="term" value="F:sequence-specific DNA binding"/>
    <property type="evidence" value="ECO:0007669"/>
    <property type="project" value="InterPro"/>
</dbReference>
<name>A0A150L6Q2_9BACI</name>
<dbReference type="SUPFAM" id="SSF46689">
    <property type="entry name" value="Homeodomain-like"/>
    <property type="match status" value="2"/>
</dbReference>
<proteinExistence type="predicted"/>
<dbReference type="Gene3D" id="3.20.80.10">
    <property type="entry name" value="Regulatory factor, effector binding domain"/>
    <property type="match status" value="1"/>
</dbReference>
<dbReference type="OrthoDB" id="5337216at2"/>
<sequence length="289" mass="34043">MRYIEGIRTAIDYIEDNLKNSISLEDIAKMVGYSMYHFHRIFQSYVKESVSEYIRRRRLTKAACDLLYTNSRIIDIALEYQFETQESFTRAFKKMFQVTPGVYRKQQKRVLIREKQRLTGQNLLYIYGGVMMNPRIVVKDEFSVVGLTCSTTLSESKVPLLWEEFHTRVREIKNRVSPNVMMGISEFSMNHINEEFTYMACVPVKDITTIPKKMVSKIIPKREYVVVTHKGKLEDLGQAFDYIYGSWLPKSGYDLEEADDFEIYDERFKGANDEESEVDIYIPIRRTKK</sequence>
<dbReference type="InterPro" id="IPR010499">
    <property type="entry name" value="AraC_E-bd"/>
</dbReference>
<dbReference type="Pfam" id="PF06445">
    <property type="entry name" value="GyrI-like"/>
    <property type="match status" value="1"/>
</dbReference>